<keyword evidence="2" id="KW-1185">Reference proteome</keyword>
<evidence type="ECO:0000313" key="2">
    <source>
        <dbReference type="Proteomes" id="UP000199158"/>
    </source>
</evidence>
<sequence length="187" mass="21629">MLDTTLFNVNLPDVPTSEGKALVLSGCRVVLAKDIPYSELDELNYYSLNCNDYGYGRTEIELSFENKFSDPYFKFYIQCVAIRTDNAILCKINRNLMHKALMPNNYTKITKNGKVALAIGYYFKSPKERELLINCQSFCIEGFVALKRKTNVYGFMCRIEQTDNGWKMSEGNTYQTYKHVNIRGLYH</sequence>
<dbReference type="OrthoDB" id="9780815at2"/>
<dbReference type="AlphaFoldDB" id="A0A1H8BM73"/>
<gene>
    <name evidence="1" type="ORF">SAMN05216180_1993</name>
</gene>
<name>A0A1H8BM73_9FIRM</name>
<dbReference type="RefSeq" id="WP_092754064.1">
    <property type="nucleotide sequence ID" value="NZ_FOCG01000001.1"/>
</dbReference>
<reference evidence="1 2" key="1">
    <citation type="submission" date="2016-10" db="EMBL/GenBank/DDBJ databases">
        <authorList>
            <person name="de Groot N.N."/>
        </authorList>
    </citation>
    <scope>NUCLEOTIDE SEQUENCE [LARGE SCALE GENOMIC DNA]</scope>
    <source>
        <strain evidence="1 2">CGMCC 1.5070</strain>
    </source>
</reference>
<accession>A0A1H8BM73</accession>
<evidence type="ECO:0000313" key="1">
    <source>
        <dbReference type="EMBL" id="SEM83990.1"/>
    </source>
</evidence>
<organism evidence="1 2">
    <name type="scientific">Hydrogenoanaerobacterium saccharovorans</name>
    <dbReference type="NCBI Taxonomy" id="474960"/>
    <lineage>
        <taxon>Bacteria</taxon>
        <taxon>Bacillati</taxon>
        <taxon>Bacillota</taxon>
        <taxon>Clostridia</taxon>
        <taxon>Eubacteriales</taxon>
        <taxon>Oscillospiraceae</taxon>
        <taxon>Hydrogenoanaerobacterium</taxon>
    </lineage>
</organism>
<protein>
    <submittedName>
        <fullName evidence="1">Uncharacterized protein</fullName>
    </submittedName>
</protein>
<dbReference type="EMBL" id="FOCG01000001">
    <property type="protein sequence ID" value="SEM83990.1"/>
    <property type="molecule type" value="Genomic_DNA"/>
</dbReference>
<proteinExistence type="predicted"/>
<dbReference type="Proteomes" id="UP000199158">
    <property type="component" value="Unassembled WGS sequence"/>
</dbReference>